<keyword evidence="2" id="KW-1185">Reference proteome</keyword>
<sequence>MFGFMAEFEPRTLDDLWKCNASSGFKAILEADQDRTITHISKLLKLGGGQQQTTFPNVSIALRIIPDVISNIITREKLSMEHHISGQVHRIWALLTECQVLREIDIDDFDQLKCWNLLHKGARGKEAPLIRPCPPLSL</sequence>
<organism evidence="1 2">
    <name type="scientific">Dreissena polymorpha</name>
    <name type="common">Zebra mussel</name>
    <name type="synonym">Mytilus polymorpha</name>
    <dbReference type="NCBI Taxonomy" id="45954"/>
    <lineage>
        <taxon>Eukaryota</taxon>
        <taxon>Metazoa</taxon>
        <taxon>Spiralia</taxon>
        <taxon>Lophotrochozoa</taxon>
        <taxon>Mollusca</taxon>
        <taxon>Bivalvia</taxon>
        <taxon>Autobranchia</taxon>
        <taxon>Heteroconchia</taxon>
        <taxon>Euheterodonta</taxon>
        <taxon>Imparidentia</taxon>
        <taxon>Neoheterodontei</taxon>
        <taxon>Myida</taxon>
        <taxon>Dreissenoidea</taxon>
        <taxon>Dreissenidae</taxon>
        <taxon>Dreissena</taxon>
    </lineage>
</organism>
<dbReference type="EMBL" id="JAIWYP010000001">
    <property type="protein sequence ID" value="KAH3880192.1"/>
    <property type="molecule type" value="Genomic_DNA"/>
</dbReference>
<proteinExistence type="predicted"/>
<protein>
    <submittedName>
        <fullName evidence="1">Uncharacterized protein</fullName>
    </submittedName>
</protein>
<comment type="caution">
    <text evidence="1">The sequence shown here is derived from an EMBL/GenBank/DDBJ whole genome shotgun (WGS) entry which is preliminary data.</text>
</comment>
<dbReference type="Proteomes" id="UP000828390">
    <property type="component" value="Unassembled WGS sequence"/>
</dbReference>
<evidence type="ECO:0000313" key="1">
    <source>
        <dbReference type="EMBL" id="KAH3880192.1"/>
    </source>
</evidence>
<evidence type="ECO:0000313" key="2">
    <source>
        <dbReference type="Proteomes" id="UP000828390"/>
    </source>
</evidence>
<gene>
    <name evidence="1" type="ORF">DPMN_004102</name>
</gene>
<dbReference type="AlphaFoldDB" id="A0A9D4MM79"/>
<reference evidence="1" key="2">
    <citation type="submission" date="2020-11" db="EMBL/GenBank/DDBJ databases">
        <authorList>
            <person name="McCartney M.A."/>
            <person name="Auch B."/>
            <person name="Kono T."/>
            <person name="Mallez S."/>
            <person name="Becker A."/>
            <person name="Gohl D.M."/>
            <person name="Silverstein K.A.T."/>
            <person name="Koren S."/>
            <person name="Bechman K.B."/>
            <person name="Herman A."/>
            <person name="Abrahante J.E."/>
            <person name="Garbe J."/>
        </authorList>
    </citation>
    <scope>NUCLEOTIDE SEQUENCE</scope>
    <source>
        <strain evidence="1">Duluth1</strain>
        <tissue evidence="1">Whole animal</tissue>
    </source>
</reference>
<accession>A0A9D4MM79</accession>
<name>A0A9D4MM79_DREPO</name>
<reference evidence="1" key="1">
    <citation type="journal article" date="2019" name="bioRxiv">
        <title>The Genome of the Zebra Mussel, Dreissena polymorpha: A Resource for Invasive Species Research.</title>
        <authorList>
            <person name="McCartney M.A."/>
            <person name="Auch B."/>
            <person name="Kono T."/>
            <person name="Mallez S."/>
            <person name="Zhang Y."/>
            <person name="Obille A."/>
            <person name="Becker A."/>
            <person name="Abrahante J.E."/>
            <person name="Garbe J."/>
            <person name="Badalamenti J.P."/>
            <person name="Herman A."/>
            <person name="Mangelson H."/>
            <person name="Liachko I."/>
            <person name="Sullivan S."/>
            <person name="Sone E.D."/>
            <person name="Koren S."/>
            <person name="Silverstein K.A.T."/>
            <person name="Beckman K.B."/>
            <person name="Gohl D.M."/>
        </authorList>
    </citation>
    <scope>NUCLEOTIDE SEQUENCE</scope>
    <source>
        <strain evidence="1">Duluth1</strain>
        <tissue evidence="1">Whole animal</tissue>
    </source>
</reference>